<feature type="signal peptide" evidence="5">
    <location>
        <begin position="1"/>
        <end position="23"/>
    </location>
</feature>
<dbReference type="PROSITE" id="PS51935">
    <property type="entry name" value="NLPC_P60"/>
    <property type="match status" value="1"/>
</dbReference>
<comment type="similarity">
    <text evidence="1">Belongs to the peptidase C40 family.</text>
</comment>
<evidence type="ECO:0000313" key="7">
    <source>
        <dbReference type="EMBL" id="KRQ88131.1"/>
    </source>
</evidence>
<evidence type="ECO:0000256" key="4">
    <source>
        <dbReference type="ARBA" id="ARBA00022807"/>
    </source>
</evidence>
<evidence type="ECO:0000256" key="1">
    <source>
        <dbReference type="ARBA" id="ARBA00007074"/>
    </source>
</evidence>
<dbReference type="Gene3D" id="3.90.1720.10">
    <property type="entry name" value="endopeptidase domain like (from Nostoc punctiforme)"/>
    <property type="match status" value="1"/>
</dbReference>
<evidence type="ECO:0000256" key="5">
    <source>
        <dbReference type="SAM" id="SignalP"/>
    </source>
</evidence>
<feature type="chain" id="PRO_5006441665" evidence="5">
    <location>
        <begin position="24"/>
        <end position="159"/>
    </location>
</feature>
<name>A0A0R3JX66_CALMK</name>
<dbReference type="OrthoDB" id="9808890at2"/>
<feature type="domain" description="NlpC/P60" evidence="6">
    <location>
        <begin position="36"/>
        <end position="158"/>
    </location>
</feature>
<keyword evidence="5" id="KW-0732">Signal</keyword>
<dbReference type="SUPFAM" id="SSF54001">
    <property type="entry name" value="Cysteine proteinases"/>
    <property type="match status" value="1"/>
</dbReference>
<evidence type="ECO:0000313" key="8">
    <source>
        <dbReference type="Proteomes" id="UP000052015"/>
    </source>
</evidence>
<dbReference type="AlphaFoldDB" id="A0A0R3JX66"/>
<keyword evidence="2" id="KW-0645">Protease</keyword>
<evidence type="ECO:0000256" key="3">
    <source>
        <dbReference type="ARBA" id="ARBA00022801"/>
    </source>
</evidence>
<dbReference type="InterPro" id="IPR038765">
    <property type="entry name" value="Papain-like_cys_pep_sf"/>
</dbReference>
<dbReference type="GO" id="GO:0004180">
    <property type="term" value="F:carboxypeptidase activity"/>
    <property type="evidence" value="ECO:0007669"/>
    <property type="project" value="UniProtKB-KW"/>
</dbReference>
<keyword evidence="7" id="KW-0121">Carboxypeptidase</keyword>
<organism evidence="7 8">
    <name type="scientific">Caloramator mitchellensis</name>
    <dbReference type="NCBI Taxonomy" id="908809"/>
    <lineage>
        <taxon>Bacteria</taxon>
        <taxon>Bacillati</taxon>
        <taxon>Bacillota</taxon>
        <taxon>Clostridia</taxon>
        <taxon>Eubacteriales</taxon>
        <taxon>Clostridiaceae</taxon>
        <taxon>Caloramator</taxon>
    </lineage>
</organism>
<dbReference type="EMBL" id="LKHP01000001">
    <property type="protein sequence ID" value="KRQ88131.1"/>
    <property type="molecule type" value="Genomic_DNA"/>
</dbReference>
<accession>A0A0R3JX66</accession>
<dbReference type="EC" id="3.4.-.-" evidence="7"/>
<dbReference type="PANTHER" id="PTHR47053">
    <property type="entry name" value="MUREIN DD-ENDOPEPTIDASE MEPH-RELATED"/>
    <property type="match status" value="1"/>
</dbReference>
<dbReference type="InterPro" id="IPR051202">
    <property type="entry name" value="Peptidase_C40"/>
</dbReference>
<dbReference type="GO" id="GO:0008234">
    <property type="term" value="F:cysteine-type peptidase activity"/>
    <property type="evidence" value="ECO:0007669"/>
    <property type="project" value="UniProtKB-KW"/>
</dbReference>
<evidence type="ECO:0000256" key="2">
    <source>
        <dbReference type="ARBA" id="ARBA00022670"/>
    </source>
</evidence>
<keyword evidence="4" id="KW-0788">Thiol protease</keyword>
<sequence>MFKRKICLIIVLMLIFSVVNVSAQTTKNSRDTRVVLSRGPQLVSYSKRFLGVKYVFGGQSTRGFDCSGFTSFAFKFLGYNLPHSAAEQYKMGLKISKNELLPGDLVFFETYKKGISHVGIYIGNGKFIHASSGVGYVTITKLSEAYYTKRYKGAARILR</sequence>
<dbReference type="Proteomes" id="UP000052015">
    <property type="component" value="Unassembled WGS sequence"/>
</dbReference>
<keyword evidence="8" id="KW-1185">Reference proteome</keyword>
<keyword evidence="3 7" id="KW-0378">Hydrolase</keyword>
<evidence type="ECO:0000259" key="6">
    <source>
        <dbReference type="PROSITE" id="PS51935"/>
    </source>
</evidence>
<dbReference type="STRING" id="908809.ABG79_00301"/>
<gene>
    <name evidence="7" type="primary">mepS</name>
    <name evidence="7" type="ORF">ABG79_00301</name>
</gene>
<dbReference type="GO" id="GO:0006508">
    <property type="term" value="P:proteolysis"/>
    <property type="evidence" value="ECO:0007669"/>
    <property type="project" value="UniProtKB-KW"/>
</dbReference>
<dbReference type="PANTHER" id="PTHR47053:SF1">
    <property type="entry name" value="MUREIN DD-ENDOPEPTIDASE MEPH-RELATED"/>
    <property type="match status" value="1"/>
</dbReference>
<proteinExistence type="inferred from homology"/>
<reference evidence="7 8" key="1">
    <citation type="submission" date="2015-09" db="EMBL/GenBank/DDBJ databases">
        <title>Draft genome sequence of a Caloramator mitchellensis, a moderate thermophile from the Great Artesian Basin of Australia.</title>
        <authorList>
            <person name="Patel B.K."/>
        </authorList>
    </citation>
    <scope>NUCLEOTIDE SEQUENCE [LARGE SCALE GENOMIC DNA]</scope>
    <source>
        <strain evidence="7 8">VF08</strain>
    </source>
</reference>
<dbReference type="Pfam" id="PF00877">
    <property type="entry name" value="NLPC_P60"/>
    <property type="match status" value="1"/>
</dbReference>
<comment type="caution">
    <text evidence="7">The sequence shown here is derived from an EMBL/GenBank/DDBJ whole genome shotgun (WGS) entry which is preliminary data.</text>
</comment>
<dbReference type="InterPro" id="IPR000064">
    <property type="entry name" value="NLP_P60_dom"/>
</dbReference>
<protein>
    <submittedName>
        <fullName evidence="7">Murein DD-endopeptidase MepS/Murein LD-carboxypeptidase</fullName>
        <ecNumber evidence="7">3.4.-.-</ecNumber>
    </submittedName>
</protein>